<dbReference type="AlphaFoldDB" id="A0A9P7FPG1"/>
<feature type="region of interest" description="Disordered" evidence="1">
    <location>
        <begin position="432"/>
        <end position="484"/>
    </location>
</feature>
<feature type="region of interest" description="Disordered" evidence="1">
    <location>
        <begin position="117"/>
        <end position="139"/>
    </location>
</feature>
<protein>
    <submittedName>
        <fullName evidence="2">Uncharacterized protein</fullName>
    </submittedName>
</protein>
<reference evidence="2" key="2">
    <citation type="submission" date="2021-10" db="EMBL/GenBank/DDBJ databases">
        <title>Phylogenomics reveals ancestral predisposition of the termite-cultivated fungus Termitomyces towards a domesticated lifestyle.</title>
        <authorList>
            <person name="Auxier B."/>
            <person name="Grum-Grzhimaylo A."/>
            <person name="Cardenas M.E."/>
            <person name="Lodge J.D."/>
            <person name="Laessoe T."/>
            <person name="Pedersen O."/>
            <person name="Smith M.E."/>
            <person name="Kuyper T.W."/>
            <person name="Franco-Molano E.A."/>
            <person name="Baroni T.J."/>
            <person name="Aanen D.K."/>
        </authorList>
    </citation>
    <scope>NUCLEOTIDE SEQUENCE</scope>
    <source>
        <strain evidence="2">D49</strain>
    </source>
</reference>
<feature type="compositionally biased region" description="Polar residues" evidence="1">
    <location>
        <begin position="165"/>
        <end position="176"/>
    </location>
</feature>
<feature type="compositionally biased region" description="Basic and acidic residues" evidence="1">
    <location>
        <begin position="448"/>
        <end position="458"/>
    </location>
</feature>
<name>A0A9P7FPG1_9AGAR</name>
<dbReference type="EMBL" id="JABCKI010006978">
    <property type="protein sequence ID" value="KAG5633828.1"/>
    <property type="molecule type" value="Genomic_DNA"/>
</dbReference>
<gene>
    <name evidence="2" type="ORF">H0H81_005001</name>
</gene>
<keyword evidence="3" id="KW-1185">Reference proteome</keyword>
<proteinExistence type="predicted"/>
<accession>A0A9P7FPG1</accession>
<feature type="compositionally biased region" description="Basic residues" evidence="1">
    <location>
        <begin position="437"/>
        <end position="447"/>
    </location>
</feature>
<organism evidence="2 3">
    <name type="scientific">Sphagnurus paluster</name>
    <dbReference type="NCBI Taxonomy" id="117069"/>
    <lineage>
        <taxon>Eukaryota</taxon>
        <taxon>Fungi</taxon>
        <taxon>Dikarya</taxon>
        <taxon>Basidiomycota</taxon>
        <taxon>Agaricomycotina</taxon>
        <taxon>Agaricomycetes</taxon>
        <taxon>Agaricomycetidae</taxon>
        <taxon>Agaricales</taxon>
        <taxon>Tricholomatineae</taxon>
        <taxon>Lyophyllaceae</taxon>
        <taxon>Sphagnurus</taxon>
    </lineage>
</organism>
<feature type="compositionally biased region" description="Acidic residues" evidence="1">
    <location>
        <begin position="251"/>
        <end position="261"/>
    </location>
</feature>
<feature type="compositionally biased region" description="Acidic residues" evidence="1">
    <location>
        <begin position="196"/>
        <end position="205"/>
    </location>
</feature>
<feature type="compositionally biased region" description="Basic and acidic residues" evidence="1">
    <location>
        <begin position="208"/>
        <end position="225"/>
    </location>
</feature>
<feature type="compositionally biased region" description="Acidic residues" evidence="1">
    <location>
        <begin position="276"/>
        <end position="287"/>
    </location>
</feature>
<sequence>MLIPARSASLAVRTIGSFIELLNEAWEDFVADLDAGDDVTDSVPFLASRLETLAGWPAVYSGIWAKEDAAHVRLLEYVKKEGLEEVYPSLAVAWTEKQRRKWTRCAQLHAERPEACFEDELPTGSRGPSMSRPSASPFVFGSRPPVLTPLSPRLVELPTPEVLPSRSQTLATQMPKSPSPVPGPSRHPNRRREPPPMDEDEEEPLPQENDRPAPTDDETDARPPAESDDDIEMVDEEPEAQESRGPKPAAQDEDEDEDEAETASSPNKRGEKRTLEDDDADEDEEEPAGCPKPRRKRSKKSVPVVEESDAGVEVPAPAAPREPKPRKPKAKGSRQERWAAMSATDRADLAATVESHVAGEFDGAPLDLAEVDDLGIPNLSRAALAHWNYARLTIAPAPCDQCTKGGKLCLVHTGPASCFLCLKAKAKCSLVPEKPKGKPKGKGKGKAKAKDEEPEVPRAKKGKKPKKTEDAQEQSETGRGRILGFSERLPSLTEPYAPTSAPASAVMAWSAPAEFFALDVRGLPTPNGRAYEAVGLRPISSMHTLELRRERAELEDRDETSLRGYQRARQDYLDALGRIRFYQWQRTMWAARRVELDTRLDYLDNHFGTGMAESDEGSDGDETEDEA</sequence>
<evidence type="ECO:0000256" key="1">
    <source>
        <dbReference type="SAM" id="MobiDB-lite"/>
    </source>
</evidence>
<comment type="caution">
    <text evidence="2">The sequence shown here is derived from an EMBL/GenBank/DDBJ whole genome shotgun (WGS) entry which is preliminary data.</text>
</comment>
<evidence type="ECO:0000313" key="2">
    <source>
        <dbReference type="EMBL" id="KAG5633828.1"/>
    </source>
</evidence>
<feature type="compositionally biased region" description="Low complexity" evidence="1">
    <location>
        <begin position="301"/>
        <end position="316"/>
    </location>
</feature>
<feature type="region of interest" description="Disordered" evidence="1">
    <location>
        <begin position="157"/>
        <end position="338"/>
    </location>
</feature>
<evidence type="ECO:0000313" key="3">
    <source>
        <dbReference type="Proteomes" id="UP000717328"/>
    </source>
</evidence>
<feature type="compositionally biased region" description="Acidic residues" evidence="1">
    <location>
        <begin position="226"/>
        <end position="240"/>
    </location>
</feature>
<dbReference type="Proteomes" id="UP000717328">
    <property type="component" value="Unassembled WGS sequence"/>
</dbReference>
<reference evidence="2" key="1">
    <citation type="submission" date="2021-02" db="EMBL/GenBank/DDBJ databases">
        <authorList>
            <person name="Nieuwenhuis M."/>
            <person name="Van De Peppel L.J.J."/>
        </authorList>
    </citation>
    <scope>NUCLEOTIDE SEQUENCE</scope>
    <source>
        <strain evidence="2">D49</strain>
    </source>
</reference>